<evidence type="ECO:0000313" key="1">
    <source>
        <dbReference type="EMBL" id="KKP69729.1"/>
    </source>
</evidence>
<name>A0A0G0BJR9_UNCC3</name>
<comment type="caution">
    <text evidence="1">The sequence shown here is derived from an EMBL/GenBank/DDBJ whole genome shotgun (WGS) entry which is preliminary data.</text>
</comment>
<dbReference type="AlphaFoldDB" id="A0A0G0BJR9"/>
<accession>A0A0G0BJR9</accession>
<protein>
    <submittedName>
        <fullName evidence="1">Uncharacterized protein</fullName>
    </submittedName>
</protein>
<reference evidence="1 2" key="1">
    <citation type="journal article" date="2015" name="Nature">
        <title>rRNA introns, odd ribosomes, and small enigmatic genomes across a large radiation of phyla.</title>
        <authorList>
            <person name="Brown C.T."/>
            <person name="Hug L.A."/>
            <person name="Thomas B.C."/>
            <person name="Sharon I."/>
            <person name="Castelle C.J."/>
            <person name="Singh A."/>
            <person name="Wilkins M.J."/>
            <person name="Williams K.H."/>
            <person name="Banfield J.F."/>
        </authorList>
    </citation>
    <scope>NUCLEOTIDE SEQUENCE [LARGE SCALE GENOMIC DNA]</scope>
</reference>
<dbReference type="Proteomes" id="UP000034581">
    <property type="component" value="Unassembled WGS sequence"/>
</dbReference>
<organism evidence="1 2">
    <name type="scientific">candidate division CPR3 bacterium GW2011_GWF2_35_18</name>
    <dbReference type="NCBI Taxonomy" id="1618350"/>
    <lineage>
        <taxon>Bacteria</taxon>
        <taxon>Bacteria division CPR3</taxon>
    </lineage>
</organism>
<gene>
    <name evidence="1" type="ORF">UR67_C0003G0007</name>
</gene>
<proteinExistence type="predicted"/>
<dbReference type="EMBL" id="LBQB01000003">
    <property type="protein sequence ID" value="KKP69729.1"/>
    <property type="molecule type" value="Genomic_DNA"/>
</dbReference>
<evidence type="ECO:0000313" key="2">
    <source>
        <dbReference type="Proteomes" id="UP000034581"/>
    </source>
</evidence>
<sequence length="235" mass="27321">MSKKKYQAQRNRNKMIKRMFLFLFIVLILGFGSWSLVPKPIFKPDCSSLIDNPLFSIYPNYQSIQNKGNWMNPASSVEDQRMRMDRIMYQMQQSSGGIATVATGDWIYQNPMNIRIWEGLINGAAMATTQGDDGINLEVGLQFLETKTDDVEIAIVWAHDTVHYINALNGYDPKNNFDLCAEMQAYAWETIVYAEFRDLGYYNLSMEERFQLLQSLQFDWSSLEWARHIYSISNK</sequence>